<evidence type="ECO:0000256" key="1">
    <source>
        <dbReference type="ARBA" id="ARBA00006328"/>
    </source>
</evidence>
<keyword evidence="2" id="KW-0521">NADP</keyword>
<sequence length="341" mass="36579">MSANTKKILAVLGATGHQGGSVIDFVLNDPVLSAEYSIRALTRDPSSASSQALLARTNNNIELIQADVTSRDSLTTAFRSAHTVFSVTTPTFGPLALETELATASVIADVAAEQGVQHFIWSTLTNFSEASGGKYTRVTAFDAKALAEKYIRGLAAQGKFRASFFSAGSYMENFADQAFLAPRKRVTTTGEEEWVLSRPCESTAALPLIAAKADVGKFVGAILAEPDKYATTTGAAEPDGRGRTLCAATAMYSFDEIVRIASAATGKKIVYEQISLDEFAESLKMLPLNLGDIFVDAYAAYAVTGYFGAESEKEVEWAVKQARGKLTTLEEFFAGRPWVLE</sequence>
<dbReference type="InterPro" id="IPR008030">
    <property type="entry name" value="NmrA-like"/>
</dbReference>
<name>A0A9P8XSC2_9PEZI</name>
<dbReference type="CDD" id="cd05251">
    <property type="entry name" value="NmrA_like_SDR_a"/>
    <property type="match status" value="1"/>
</dbReference>
<accession>A0A9P8XSC2</accession>
<evidence type="ECO:0000256" key="2">
    <source>
        <dbReference type="ARBA" id="ARBA00022857"/>
    </source>
</evidence>
<dbReference type="PANTHER" id="PTHR42748:SF11">
    <property type="entry name" value="NMRA-LIKE DOMAIN-CONTAINING PROTEIN"/>
    <property type="match status" value="1"/>
</dbReference>
<organism evidence="4 5">
    <name type="scientific">Microdochium trichocladiopsis</name>
    <dbReference type="NCBI Taxonomy" id="1682393"/>
    <lineage>
        <taxon>Eukaryota</taxon>
        <taxon>Fungi</taxon>
        <taxon>Dikarya</taxon>
        <taxon>Ascomycota</taxon>
        <taxon>Pezizomycotina</taxon>
        <taxon>Sordariomycetes</taxon>
        <taxon>Xylariomycetidae</taxon>
        <taxon>Xylariales</taxon>
        <taxon>Microdochiaceae</taxon>
        <taxon>Microdochium</taxon>
    </lineage>
</organism>
<dbReference type="PANTHER" id="PTHR42748">
    <property type="entry name" value="NITROGEN METABOLITE REPRESSION PROTEIN NMRA FAMILY MEMBER"/>
    <property type="match status" value="1"/>
</dbReference>
<dbReference type="GO" id="GO:0005634">
    <property type="term" value="C:nucleus"/>
    <property type="evidence" value="ECO:0007669"/>
    <property type="project" value="TreeGrafter"/>
</dbReference>
<dbReference type="AlphaFoldDB" id="A0A9P8XSC2"/>
<comment type="similarity">
    <text evidence="1">Belongs to the NmrA-type oxidoreductase family.</text>
</comment>
<dbReference type="GeneID" id="70185370"/>
<dbReference type="Proteomes" id="UP000756346">
    <property type="component" value="Unassembled WGS sequence"/>
</dbReference>
<evidence type="ECO:0000313" key="5">
    <source>
        <dbReference type="Proteomes" id="UP000756346"/>
    </source>
</evidence>
<feature type="domain" description="NmrA-like" evidence="3">
    <location>
        <begin position="6"/>
        <end position="333"/>
    </location>
</feature>
<dbReference type="InterPro" id="IPR036291">
    <property type="entry name" value="NAD(P)-bd_dom_sf"/>
</dbReference>
<dbReference type="EMBL" id="JAGTJQ010000013">
    <property type="protein sequence ID" value="KAH7014513.1"/>
    <property type="molecule type" value="Genomic_DNA"/>
</dbReference>
<evidence type="ECO:0000313" key="4">
    <source>
        <dbReference type="EMBL" id="KAH7014513.1"/>
    </source>
</evidence>
<dbReference type="InterPro" id="IPR051164">
    <property type="entry name" value="NmrA-like_oxidored"/>
</dbReference>
<dbReference type="Gene3D" id="3.40.50.720">
    <property type="entry name" value="NAD(P)-binding Rossmann-like Domain"/>
    <property type="match status" value="1"/>
</dbReference>
<dbReference type="Gene3D" id="3.90.25.10">
    <property type="entry name" value="UDP-galactose 4-epimerase, domain 1"/>
    <property type="match status" value="1"/>
</dbReference>
<keyword evidence="5" id="KW-1185">Reference proteome</keyword>
<comment type="caution">
    <text evidence="4">The sequence shown here is derived from an EMBL/GenBank/DDBJ whole genome shotgun (WGS) entry which is preliminary data.</text>
</comment>
<reference evidence="4" key="1">
    <citation type="journal article" date="2021" name="Nat. Commun.">
        <title>Genetic determinants of endophytism in the Arabidopsis root mycobiome.</title>
        <authorList>
            <person name="Mesny F."/>
            <person name="Miyauchi S."/>
            <person name="Thiergart T."/>
            <person name="Pickel B."/>
            <person name="Atanasova L."/>
            <person name="Karlsson M."/>
            <person name="Huettel B."/>
            <person name="Barry K.W."/>
            <person name="Haridas S."/>
            <person name="Chen C."/>
            <person name="Bauer D."/>
            <person name="Andreopoulos W."/>
            <person name="Pangilinan J."/>
            <person name="LaButti K."/>
            <person name="Riley R."/>
            <person name="Lipzen A."/>
            <person name="Clum A."/>
            <person name="Drula E."/>
            <person name="Henrissat B."/>
            <person name="Kohler A."/>
            <person name="Grigoriev I.V."/>
            <person name="Martin F.M."/>
            <person name="Hacquard S."/>
        </authorList>
    </citation>
    <scope>NUCLEOTIDE SEQUENCE</scope>
    <source>
        <strain evidence="4">MPI-CAGE-CH-0230</strain>
    </source>
</reference>
<dbReference type="Pfam" id="PF05368">
    <property type="entry name" value="NmrA"/>
    <property type="match status" value="1"/>
</dbReference>
<protein>
    <recommendedName>
        <fullName evidence="3">NmrA-like domain-containing protein</fullName>
    </recommendedName>
</protein>
<evidence type="ECO:0000259" key="3">
    <source>
        <dbReference type="Pfam" id="PF05368"/>
    </source>
</evidence>
<dbReference type="OrthoDB" id="3358371at2759"/>
<proteinExistence type="inferred from homology"/>
<dbReference type="SUPFAM" id="SSF51735">
    <property type="entry name" value="NAD(P)-binding Rossmann-fold domains"/>
    <property type="match status" value="1"/>
</dbReference>
<dbReference type="RefSeq" id="XP_046005480.1">
    <property type="nucleotide sequence ID" value="XM_046155824.1"/>
</dbReference>
<gene>
    <name evidence="4" type="ORF">B0I36DRAFT_338835</name>
</gene>